<evidence type="ECO:0000256" key="7">
    <source>
        <dbReference type="ARBA" id="ARBA00023136"/>
    </source>
</evidence>
<evidence type="ECO:0000259" key="9">
    <source>
        <dbReference type="Pfam" id="PF12832"/>
    </source>
</evidence>
<feature type="transmembrane region" description="Helical" evidence="8">
    <location>
        <begin position="95"/>
        <end position="120"/>
    </location>
</feature>
<dbReference type="GO" id="GO:0005886">
    <property type="term" value="C:plasma membrane"/>
    <property type="evidence" value="ECO:0007669"/>
    <property type="project" value="UniProtKB-SubCell"/>
</dbReference>
<keyword evidence="7 8" id="KW-0472">Membrane</keyword>
<feature type="transmembrane region" description="Helical" evidence="8">
    <location>
        <begin position="156"/>
        <end position="175"/>
    </location>
</feature>
<name>A0A1N6IQV5_9PROT</name>
<evidence type="ECO:0000256" key="6">
    <source>
        <dbReference type="ARBA" id="ARBA00022989"/>
    </source>
</evidence>
<dbReference type="CDD" id="cd17335">
    <property type="entry name" value="MFS_MFSD6"/>
    <property type="match status" value="1"/>
</dbReference>
<feature type="transmembrane region" description="Helical" evidence="8">
    <location>
        <begin position="7"/>
        <end position="27"/>
    </location>
</feature>
<evidence type="ECO:0000256" key="1">
    <source>
        <dbReference type="ARBA" id="ARBA00004429"/>
    </source>
</evidence>
<dbReference type="GO" id="GO:0015528">
    <property type="term" value="F:lactose:proton symporter activity"/>
    <property type="evidence" value="ECO:0007669"/>
    <property type="project" value="TreeGrafter"/>
</dbReference>
<proteinExistence type="predicted"/>
<evidence type="ECO:0000313" key="10">
    <source>
        <dbReference type="EMBL" id="SIO34373.1"/>
    </source>
</evidence>
<dbReference type="Proteomes" id="UP000185062">
    <property type="component" value="Unassembled WGS sequence"/>
</dbReference>
<evidence type="ECO:0000256" key="5">
    <source>
        <dbReference type="ARBA" id="ARBA00022692"/>
    </source>
</evidence>
<dbReference type="PANTHER" id="PTHR23522:SF10">
    <property type="entry name" value="3-PHENYLPROPIONIC ACID TRANSPORTER-RELATED"/>
    <property type="match status" value="1"/>
</dbReference>
<dbReference type="STRING" id="44575.SAMN05216419_100166"/>
<feature type="transmembrane region" description="Helical" evidence="8">
    <location>
        <begin position="328"/>
        <end position="349"/>
    </location>
</feature>
<evidence type="ECO:0000256" key="2">
    <source>
        <dbReference type="ARBA" id="ARBA00022448"/>
    </source>
</evidence>
<sequence length="387" mass="43768">MRSLPYWYLSGFYFFHFAFIGAFAPYWSLYLQSLSFNAFQIGVLMSLLQATRIFAPAAWGWLADHTGKRVFIVQLAAITGLISYCGVFLGESFLWIFVVMLFMSFFWSASLPLIEAITLSHLGNNTDRYGRIRSWGSIGFILAVVGTGYLLDRVEIYWLLWVVLGFKLGIAIFSYQIPEAEITTHSTDDDSVRKICNRPEVRAFLVASLLMLFAHGAYYTFYSIYLVENGYDKGIIGWLWAIGVICEIGIFFFMSCLMRHFCLKQILVFSFVCAIVRFLMIGWGVESLFIIVFAQILHAATYGTHHVAAMIVVHHFFRGRHQAKGQAIYTSIAFGIGGTFGSVFSGYSWEWLGPNITFTVSAIAALLGLSLITWKMKALIIDSNKNE</sequence>
<keyword evidence="3" id="KW-1003">Cell membrane</keyword>
<feature type="transmembrane region" description="Helical" evidence="8">
    <location>
        <begin position="355"/>
        <end position="374"/>
    </location>
</feature>
<dbReference type="InterPro" id="IPR036259">
    <property type="entry name" value="MFS_trans_sf"/>
</dbReference>
<accession>A0A1N6IQV5</accession>
<dbReference type="GO" id="GO:0030395">
    <property type="term" value="F:lactose binding"/>
    <property type="evidence" value="ECO:0007669"/>
    <property type="project" value="TreeGrafter"/>
</dbReference>
<evidence type="ECO:0000256" key="8">
    <source>
        <dbReference type="SAM" id="Phobius"/>
    </source>
</evidence>
<keyword evidence="11" id="KW-1185">Reference proteome</keyword>
<evidence type="ECO:0000313" key="11">
    <source>
        <dbReference type="Proteomes" id="UP000185062"/>
    </source>
</evidence>
<feature type="transmembrane region" description="Helical" evidence="8">
    <location>
        <begin position="289"/>
        <end position="316"/>
    </location>
</feature>
<feature type="transmembrane region" description="Helical" evidence="8">
    <location>
        <begin position="39"/>
        <end position="63"/>
    </location>
</feature>
<feature type="transmembrane region" description="Helical" evidence="8">
    <location>
        <begin position="132"/>
        <end position="150"/>
    </location>
</feature>
<keyword evidence="5 8" id="KW-0812">Transmembrane</keyword>
<dbReference type="Pfam" id="PF12832">
    <property type="entry name" value="MFS_1_like"/>
    <property type="match status" value="1"/>
</dbReference>
<protein>
    <submittedName>
        <fullName evidence="10">MFS transporter, PPP family, 3-phenylpropionic acid transporter</fullName>
    </submittedName>
</protein>
<feature type="transmembrane region" description="Helical" evidence="8">
    <location>
        <begin position="203"/>
        <end position="222"/>
    </location>
</feature>
<keyword evidence="6 8" id="KW-1133">Transmembrane helix</keyword>
<dbReference type="Gene3D" id="1.20.1250.20">
    <property type="entry name" value="MFS general substrate transporter like domains"/>
    <property type="match status" value="2"/>
</dbReference>
<dbReference type="InterPro" id="IPR024989">
    <property type="entry name" value="MFS_assoc_dom"/>
</dbReference>
<dbReference type="PIRSF" id="PIRSF004925">
    <property type="entry name" value="HcaT"/>
    <property type="match status" value="1"/>
</dbReference>
<feature type="transmembrane region" description="Helical" evidence="8">
    <location>
        <begin position="266"/>
        <end position="283"/>
    </location>
</feature>
<evidence type="ECO:0000256" key="3">
    <source>
        <dbReference type="ARBA" id="ARBA00022475"/>
    </source>
</evidence>
<dbReference type="AlphaFoldDB" id="A0A1N6IQV5"/>
<dbReference type="NCBIfam" id="NF037955">
    <property type="entry name" value="mfs"/>
    <property type="match status" value="1"/>
</dbReference>
<keyword evidence="2" id="KW-0813">Transport</keyword>
<gene>
    <name evidence="10" type="ORF">SAMN02743940_1999</name>
</gene>
<dbReference type="SUPFAM" id="SSF103473">
    <property type="entry name" value="MFS general substrate transporter"/>
    <property type="match status" value="1"/>
</dbReference>
<feature type="domain" description="Major facilitator superfamily associated" evidence="9">
    <location>
        <begin position="6"/>
        <end position="359"/>
    </location>
</feature>
<dbReference type="EMBL" id="FSRO01000001">
    <property type="protein sequence ID" value="SIO34373.1"/>
    <property type="molecule type" value="Genomic_DNA"/>
</dbReference>
<keyword evidence="4" id="KW-0997">Cell inner membrane</keyword>
<organism evidence="10 11">
    <name type="scientific">Nitrosomonas cryotolerans ATCC 49181</name>
    <dbReference type="NCBI Taxonomy" id="1131553"/>
    <lineage>
        <taxon>Bacteria</taxon>
        <taxon>Pseudomonadati</taxon>
        <taxon>Pseudomonadota</taxon>
        <taxon>Betaproteobacteria</taxon>
        <taxon>Nitrosomonadales</taxon>
        <taxon>Nitrosomonadaceae</taxon>
        <taxon>Nitrosomonas</taxon>
    </lineage>
</organism>
<dbReference type="RefSeq" id="WP_036572267.1">
    <property type="nucleotide sequence ID" value="NZ_FSRO01000001.1"/>
</dbReference>
<evidence type="ECO:0000256" key="4">
    <source>
        <dbReference type="ARBA" id="ARBA00022519"/>
    </source>
</evidence>
<feature type="transmembrane region" description="Helical" evidence="8">
    <location>
        <begin position="234"/>
        <end position="254"/>
    </location>
</feature>
<feature type="transmembrane region" description="Helical" evidence="8">
    <location>
        <begin position="70"/>
        <end position="89"/>
    </location>
</feature>
<reference evidence="10 11" key="1">
    <citation type="submission" date="2016-12" db="EMBL/GenBank/DDBJ databases">
        <authorList>
            <person name="Song W.-J."/>
            <person name="Kurnit D.M."/>
        </authorList>
    </citation>
    <scope>NUCLEOTIDE SEQUENCE [LARGE SCALE GENOMIC DNA]</scope>
    <source>
        <strain evidence="10 11">ATCC 49181</strain>
    </source>
</reference>
<dbReference type="eggNOG" id="COG2814">
    <property type="taxonomic scope" value="Bacteria"/>
</dbReference>
<comment type="subcellular location">
    <subcellularLocation>
        <location evidence="1">Cell inner membrane</location>
        <topology evidence="1">Multi-pass membrane protein</topology>
    </subcellularLocation>
</comment>
<dbReference type="PANTHER" id="PTHR23522">
    <property type="entry name" value="BLL5896 PROTEIN"/>
    <property type="match status" value="1"/>
</dbReference>
<dbReference type="InterPro" id="IPR026032">
    <property type="entry name" value="HcaT-like"/>
</dbReference>